<comment type="caution">
    <text evidence="1">The sequence shown here is derived from an EMBL/GenBank/DDBJ whole genome shotgun (WGS) entry which is preliminary data.</text>
</comment>
<evidence type="ECO:0000313" key="1">
    <source>
        <dbReference type="EMBL" id="KAJ0405844.1"/>
    </source>
</evidence>
<organism evidence="1 2">
    <name type="scientific">Pythium insidiosum</name>
    <name type="common">Pythiosis disease agent</name>
    <dbReference type="NCBI Taxonomy" id="114742"/>
    <lineage>
        <taxon>Eukaryota</taxon>
        <taxon>Sar</taxon>
        <taxon>Stramenopiles</taxon>
        <taxon>Oomycota</taxon>
        <taxon>Peronosporomycetes</taxon>
        <taxon>Pythiales</taxon>
        <taxon>Pythiaceae</taxon>
        <taxon>Pythium</taxon>
    </lineage>
</organism>
<sequence length="286" mass="31857">MGFRLGGRVSRIRGHRAIRQDDEATHHHLKMHYAEHAQVSSQGETMVLSRQELQNLKTADGEFCYFISASTEKATRQLSSDWEALHGHPAEDLLLKFKATGFLKELPSAPPTRTIDVKAEIELTDTTPVVRKQFRLSDEQKRAFVNGHRSQADFNAAMSNVRVTVEWGFANVTNLWAFLDLRRGLRLGLSPVGLYYLVGLLLSNMHNCARPNEISKYFNAAPMRLEDDTSPPPFNKQLDSFAAAAAVDSNTERIGNAFPAGTHGVSATPPGLLKVLILTLMFAHNY</sequence>
<dbReference type="Proteomes" id="UP001209570">
    <property type="component" value="Unassembled WGS sequence"/>
</dbReference>
<protein>
    <recommendedName>
        <fullName evidence="3">DDE Tnp4 domain-containing protein</fullName>
    </recommendedName>
</protein>
<accession>A0AAD5MFG4</accession>
<dbReference type="AlphaFoldDB" id="A0AAD5MFG4"/>
<gene>
    <name evidence="1" type="ORF">P43SY_001576</name>
</gene>
<keyword evidence="2" id="KW-1185">Reference proteome</keyword>
<reference evidence="1" key="1">
    <citation type="submission" date="2021-12" db="EMBL/GenBank/DDBJ databases">
        <title>Prjna785345.</title>
        <authorList>
            <person name="Rujirawat T."/>
            <person name="Krajaejun T."/>
        </authorList>
    </citation>
    <scope>NUCLEOTIDE SEQUENCE</scope>
    <source>
        <strain evidence="1">Pi057C3</strain>
    </source>
</reference>
<name>A0AAD5MFG4_PYTIN</name>
<evidence type="ECO:0008006" key="3">
    <source>
        <dbReference type="Google" id="ProtNLM"/>
    </source>
</evidence>
<evidence type="ECO:0000313" key="2">
    <source>
        <dbReference type="Proteomes" id="UP001209570"/>
    </source>
</evidence>
<proteinExistence type="predicted"/>
<dbReference type="EMBL" id="JAKCXM010000039">
    <property type="protein sequence ID" value="KAJ0405844.1"/>
    <property type="molecule type" value="Genomic_DNA"/>
</dbReference>